<evidence type="ECO:0000256" key="3">
    <source>
        <dbReference type="SAM" id="MobiDB-lite"/>
    </source>
</evidence>
<dbReference type="PRINTS" id="PR00313">
    <property type="entry name" value="CABNDNGRPT"/>
</dbReference>
<organism evidence="4 5">
    <name type="scientific">Pseudooceanicola nitratireducens</name>
    <dbReference type="NCBI Taxonomy" id="517719"/>
    <lineage>
        <taxon>Bacteria</taxon>
        <taxon>Pseudomonadati</taxon>
        <taxon>Pseudomonadota</taxon>
        <taxon>Alphaproteobacteria</taxon>
        <taxon>Rhodobacterales</taxon>
        <taxon>Paracoccaceae</taxon>
        <taxon>Pseudooceanicola</taxon>
    </lineage>
</organism>
<reference evidence="4 5" key="1">
    <citation type="submission" date="2016-10" db="EMBL/GenBank/DDBJ databases">
        <authorList>
            <person name="de Groot N.N."/>
        </authorList>
    </citation>
    <scope>NUCLEOTIDE SEQUENCE [LARGE SCALE GENOMIC DNA]</scope>
    <source>
        <strain evidence="4 5">DSM 29619</strain>
    </source>
</reference>
<name>A0A1I1R1W1_9RHOB</name>
<dbReference type="InterPro" id="IPR050557">
    <property type="entry name" value="RTX_toxin/Mannuronan_C5-epim"/>
</dbReference>
<dbReference type="STRING" id="517719.SAMN05421762_3889"/>
<dbReference type="PANTHER" id="PTHR38340:SF1">
    <property type="entry name" value="S-LAYER PROTEIN"/>
    <property type="match status" value="1"/>
</dbReference>
<feature type="region of interest" description="Disordered" evidence="3">
    <location>
        <begin position="196"/>
        <end position="215"/>
    </location>
</feature>
<evidence type="ECO:0000313" key="4">
    <source>
        <dbReference type="EMBL" id="SFD28356.1"/>
    </source>
</evidence>
<accession>A0A1I1R1W1</accession>
<evidence type="ECO:0000313" key="5">
    <source>
        <dbReference type="Proteomes" id="UP000231644"/>
    </source>
</evidence>
<dbReference type="InterPro" id="IPR001343">
    <property type="entry name" value="Hemolysn_Ca-bd"/>
</dbReference>
<sequence length="684" mass="71722">VRGLTDTDISVLTDFMIDFVRSEEMANLYQALWDGWAEISENPFMQFGDVQSTSKTGSWGLYTSLDDSTPRSEVLEYLSQTTDPWWDAVGGMHYQNGVTLIGTDEGEIHMGSAQEDYLVGKGGDDVFVLGLGDDGAHGGDGYDVVVMRGALADYTVTKDGNVVTVEGPEGTDTLVEVEAIRFSSGEVLDLTTMQSETGMGETPNVPETPVEEPEAPVVIEEPTPTPVEEEAKGPVVFEKSEVVANATEVSETGTVSLTSTGGLAIHAINSFSALGKELGLSAGGHDYVVYEQDKMVDFDGISVAASYYSVQEALTGKAGASLGTSALDVAMQFGSVVTGATSAMVGSAYGDNYQGRDANDHFAGADGDDYIAGNGGDDLLIGGNGNDKIFGGDGADVLLGGAGNDYIDGGEGIDLLRLSGTIEDYRIVETDGTTYTITGLENTDTVVNVEQVAFDDGNIVAIGDLLMQEAQGPSYADLFAQLSQSDSGLTIQGINRFTALGKELYMTSDTKAYVSTDKGATADFDGVTHGANYWTLQEGIAGRGGAALGDSVLEVAEAFGDVLNDVEAVVGSTRNDLFLGREFDDIFYGGSGNDVMRGGAGDDTALFSGSASGYHLSFNGNQFVVTGADGYDRLSDVETLLFESGERYDLDTLGSRLGYSGGLSFDVDLFTVAADSIVDMGLFA</sequence>
<gene>
    <name evidence="4" type="ORF">SAMN05421762_3889</name>
</gene>
<dbReference type="InterPro" id="IPR011049">
    <property type="entry name" value="Serralysin-like_metalloprot_C"/>
</dbReference>
<dbReference type="PANTHER" id="PTHR38340">
    <property type="entry name" value="S-LAYER PROTEIN"/>
    <property type="match status" value="1"/>
</dbReference>
<dbReference type="Proteomes" id="UP000231644">
    <property type="component" value="Unassembled WGS sequence"/>
</dbReference>
<dbReference type="GO" id="GO:0005509">
    <property type="term" value="F:calcium ion binding"/>
    <property type="evidence" value="ECO:0007669"/>
    <property type="project" value="InterPro"/>
</dbReference>
<dbReference type="AlphaFoldDB" id="A0A1I1R1W1"/>
<feature type="non-terminal residue" evidence="4">
    <location>
        <position position="1"/>
    </location>
</feature>
<dbReference type="PROSITE" id="PS00330">
    <property type="entry name" value="HEMOLYSIN_CALCIUM"/>
    <property type="match status" value="3"/>
</dbReference>
<dbReference type="EMBL" id="FOLX01000008">
    <property type="protein sequence ID" value="SFD28356.1"/>
    <property type="molecule type" value="Genomic_DNA"/>
</dbReference>
<keyword evidence="2" id="KW-0964">Secreted</keyword>
<dbReference type="Pfam" id="PF00353">
    <property type="entry name" value="HemolysinCabind"/>
    <property type="match status" value="4"/>
</dbReference>
<dbReference type="GO" id="GO:0005576">
    <property type="term" value="C:extracellular region"/>
    <property type="evidence" value="ECO:0007669"/>
    <property type="project" value="UniProtKB-SubCell"/>
</dbReference>
<dbReference type="RefSeq" id="WP_280140404.1">
    <property type="nucleotide sequence ID" value="NZ_FOLX01000008.1"/>
</dbReference>
<comment type="subcellular location">
    <subcellularLocation>
        <location evidence="1">Secreted</location>
    </subcellularLocation>
</comment>
<protein>
    <submittedName>
        <fullName evidence="4">Ca2+-binding protein, RTX toxin-related</fullName>
    </submittedName>
</protein>
<evidence type="ECO:0000256" key="1">
    <source>
        <dbReference type="ARBA" id="ARBA00004613"/>
    </source>
</evidence>
<keyword evidence="5" id="KW-1185">Reference proteome</keyword>
<dbReference type="SUPFAM" id="SSF51120">
    <property type="entry name" value="beta-Roll"/>
    <property type="match status" value="2"/>
</dbReference>
<dbReference type="Gene3D" id="2.150.10.10">
    <property type="entry name" value="Serralysin-like metalloprotease, C-terminal"/>
    <property type="match status" value="3"/>
</dbReference>
<proteinExistence type="predicted"/>
<dbReference type="InterPro" id="IPR018511">
    <property type="entry name" value="Hemolysin-typ_Ca-bd_CS"/>
</dbReference>
<evidence type="ECO:0000256" key="2">
    <source>
        <dbReference type="ARBA" id="ARBA00022525"/>
    </source>
</evidence>